<reference evidence="1 2" key="1">
    <citation type="submission" date="2021-07" db="EMBL/GenBank/DDBJ databases">
        <title>Whole Genome Sequence of Nocardia Iowensis.</title>
        <authorList>
            <person name="Lamm A."/>
            <person name="Collins-Fairclough A.M."/>
            <person name="Bunk B."/>
            <person name="Sproer C."/>
        </authorList>
    </citation>
    <scope>NUCLEOTIDE SEQUENCE [LARGE SCALE GENOMIC DNA]</scope>
    <source>
        <strain evidence="1 2">NRRL 5646</strain>
    </source>
</reference>
<proteinExistence type="predicted"/>
<protein>
    <submittedName>
        <fullName evidence="1">Uncharacterized protein</fullName>
    </submittedName>
</protein>
<gene>
    <name evidence="1" type="ORF">KV110_21410</name>
</gene>
<dbReference type="RefSeq" id="WP_218469061.1">
    <property type="nucleotide sequence ID" value="NZ_BAABJN010000008.1"/>
</dbReference>
<dbReference type="Proteomes" id="UP000694257">
    <property type="component" value="Chromosome"/>
</dbReference>
<keyword evidence="2" id="KW-1185">Reference proteome</keyword>
<accession>A0ABX8REZ8</accession>
<dbReference type="EMBL" id="CP078145">
    <property type="protein sequence ID" value="QXN88178.1"/>
    <property type="molecule type" value="Genomic_DNA"/>
</dbReference>
<evidence type="ECO:0000313" key="2">
    <source>
        <dbReference type="Proteomes" id="UP000694257"/>
    </source>
</evidence>
<organism evidence="1 2">
    <name type="scientific">Nocardia iowensis</name>
    <dbReference type="NCBI Taxonomy" id="204891"/>
    <lineage>
        <taxon>Bacteria</taxon>
        <taxon>Bacillati</taxon>
        <taxon>Actinomycetota</taxon>
        <taxon>Actinomycetes</taxon>
        <taxon>Mycobacteriales</taxon>
        <taxon>Nocardiaceae</taxon>
        <taxon>Nocardia</taxon>
    </lineage>
</organism>
<name>A0ABX8REZ8_NOCIO</name>
<evidence type="ECO:0000313" key="1">
    <source>
        <dbReference type="EMBL" id="QXN88178.1"/>
    </source>
</evidence>
<sequence length="228" mass="26335">MTDLSPQEQRYMQLLDELQQARGIEVYFEERGPVEKIYGDVPTTFARLAELHGLILDPELQQGFLRFEGVSSHWGIYLEDTYLSGEFSVRHLGAAMFATAKHLVTEDSTEFERHLYPQLRVFDSQPRTGVGTMAALRIQPGVTTPEIWYYHGTRGTFRLDLNYREYLDALLVTKGAHGWQYLFADVDMKNDEFHGPATNMRIMLAAFPDLFPDHDYSPLRARLAERLR</sequence>